<evidence type="ECO:0000313" key="1">
    <source>
        <dbReference type="EMBL" id="GLB35726.1"/>
    </source>
</evidence>
<name>A0A9P3ULU6_LYOSH</name>
<dbReference type="AlphaFoldDB" id="A0A9P3ULU6"/>
<dbReference type="Proteomes" id="UP001063166">
    <property type="component" value="Unassembled WGS sequence"/>
</dbReference>
<gene>
    <name evidence="1" type="ORF">LshimejAT787_0300140</name>
</gene>
<accession>A0A9P3ULU6</accession>
<reference evidence="1" key="1">
    <citation type="submission" date="2022-07" db="EMBL/GenBank/DDBJ databases">
        <title>The genome of Lyophyllum shimeji provides insight into the initial evolution of ectomycorrhizal fungal genome.</title>
        <authorList>
            <person name="Kobayashi Y."/>
            <person name="Shibata T."/>
            <person name="Hirakawa H."/>
            <person name="Shigenobu S."/>
            <person name="Nishiyama T."/>
            <person name="Yamada A."/>
            <person name="Hasebe M."/>
            <person name="Kawaguchi M."/>
        </authorList>
    </citation>
    <scope>NUCLEOTIDE SEQUENCE</scope>
    <source>
        <strain evidence="1">AT787</strain>
    </source>
</reference>
<organism evidence="1 2">
    <name type="scientific">Lyophyllum shimeji</name>
    <name type="common">Hon-shimeji</name>
    <name type="synonym">Tricholoma shimeji</name>
    <dbReference type="NCBI Taxonomy" id="47721"/>
    <lineage>
        <taxon>Eukaryota</taxon>
        <taxon>Fungi</taxon>
        <taxon>Dikarya</taxon>
        <taxon>Basidiomycota</taxon>
        <taxon>Agaricomycotina</taxon>
        <taxon>Agaricomycetes</taxon>
        <taxon>Agaricomycetidae</taxon>
        <taxon>Agaricales</taxon>
        <taxon>Tricholomatineae</taxon>
        <taxon>Lyophyllaceae</taxon>
        <taxon>Lyophyllum</taxon>
    </lineage>
</organism>
<comment type="caution">
    <text evidence="1">The sequence shown here is derived from an EMBL/GenBank/DDBJ whole genome shotgun (WGS) entry which is preliminary data.</text>
</comment>
<proteinExistence type="predicted"/>
<keyword evidence="2" id="KW-1185">Reference proteome</keyword>
<dbReference type="EMBL" id="BRPK01000003">
    <property type="protein sequence ID" value="GLB35726.1"/>
    <property type="molecule type" value="Genomic_DNA"/>
</dbReference>
<sequence length="80" mass="8837">MNLCENTVHCTLYCIGVPYCGSRRFCYRSRKRRSTCTVARQDVPTVNPTMVPKEPSGSSIQVVAPGARSGFGNAIAVQWR</sequence>
<protein>
    <submittedName>
        <fullName evidence="1">Uncharacterized protein</fullName>
    </submittedName>
</protein>
<evidence type="ECO:0000313" key="2">
    <source>
        <dbReference type="Proteomes" id="UP001063166"/>
    </source>
</evidence>